<dbReference type="GO" id="GO:0008237">
    <property type="term" value="F:metallopeptidase activity"/>
    <property type="evidence" value="ECO:0007669"/>
    <property type="project" value="InterPro"/>
</dbReference>
<organism evidence="1 2">
    <name type="scientific">Bythopirellula polymerisocia</name>
    <dbReference type="NCBI Taxonomy" id="2528003"/>
    <lineage>
        <taxon>Bacteria</taxon>
        <taxon>Pseudomonadati</taxon>
        <taxon>Planctomycetota</taxon>
        <taxon>Planctomycetia</taxon>
        <taxon>Pirellulales</taxon>
        <taxon>Lacipirellulaceae</taxon>
        <taxon>Bythopirellula</taxon>
    </lineage>
</organism>
<keyword evidence="2" id="KW-1185">Reference proteome</keyword>
<accession>A0A5C6CXC4</accession>
<dbReference type="Gene3D" id="3.40.390.10">
    <property type="entry name" value="Collagenase (Catalytic Domain)"/>
    <property type="match status" value="1"/>
</dbReference>
<proteinExistence type="predicted"/>
<dbReference type="GO" id="GO:0000272">
    <property type="term" value="P:polysaccharide catabolic process"/>
    <property type="evidence" value="ECO:0007669"/>
    <property type="project" value="InterPro"/>
</dbReference>
<dbReference type="SUPFAM" id="SSF63446">
    <property type="entry name" value="Type I dockerin domain"/>
    <property type="match status" value="1"/>
</dbReference>
<dbReference type="InterPro" id="IPR024079">
    <property type="entry name" value="MetalloPept_cat_dom_sf"/>
</dbReference>
<dbReference type="InterPro" id="IPR036439">
    <property type="entry name" value="Dockerin_dom_sf"/>
</dbReference>
<evidence type="ECO:0008006" key="3">
    <source>
        <dbReference type="Google" id="ProtNLM"/>
    </source>
</evidence>
<dbReference type="Proteomes" id="UP000318437">
    <property type="component" value="Unassembled WGS sequence"/>
</dbReference>
<reference evidence="1 2" key="1">
    <citation type="submission" date="2019-02" db="EMBL/GenBank/DDBJ databases">
        <title>Deep-cultivation of Planctomycetes and their phenomic and genomic characterization uncovers novel biology.</title>
        <authorList>
            <person name="Wiegand S."/>
            <person name="Jogler M."/>
            <person name="Boedeker C."/>
            <person name="Pinto D."/>
            <person name="Vollmers J."/>
            <person name="Rivas-Marin E."/>
            <person name="Kohn T."/>
            <person name="Peeters S.H."/>
            <person name="Heuer A."/>
            <person name="Rast P."/>
            <person name="Oberbeckmann S."/>
            <person name="Bunk B."/>
            <person name="Jeske O."/>
            <person name="Meyerdierks A."/>
            <person name="Storesund J.E."/>
            <person name="Kallscheuer N."/>
            <person name="Luecker S."/>
            <person name="Lage O.M."/>
            <person name="Pohl T."/>
            <person name="Merkel B.J."/>
            <person name="Hornburger P."/>
            <person name="Mueller R.-W."/>
            <person name="Bruemmer F."/>
            <person name="Labrenz M."/>
            <person name="Spormann A.M."/>
            <person name="Op Den Camp H."/>
            <person name="Overmann J."/>
            <person name="Amann R."/>
            <person name="Jetten M.S.M."/>
            <person name="Mascher T."/>
            <person name="Medema M.H."/>
            <person name="Devos D.P."/>
            <person name="Kaster A.-K."/>
            <person name="Ovreas L."/>
            <person name="Rohde M."/>
            <person name="Galperin M.Y."/>
            <person name="Jogler C."/>
        </authorList>
    </citation>
    <scope>NUCLEOTIDE SEQUENCE [LARGE SCALE GENOMIC DNA]</scope>
    <source>
        <strain evidence="1 2">Pla144</strain>
    </source>
</reference>
<sequence length="442" mass="46210">MKSPRPSSDFAEQSEDFRMRIKRLFHVHLAALLFLSAAPCCEALTINLQYPGSPLFSATLDPLAKAAINAAASDLSTAITTSLNSVSPDFYSGSSGGANVTLGFEFNYRNPVTDAQTVISNATISANAVNIFVGARSLGGNTLGVSSPGFVQLDNSQFSGGGNSGGWLGAVAIAESKAETAYKRGGGPIVETAKGSASLGNVTANINVDFGITYGSLALDWDGDNNGAKDSDAQLSNFWHFNHTTAVAAGKNDLYSVALHEIMHSLGIGTSSTWNAVKSGTSWTGAQVLAITGSGANLINSAGDHAASGLMSRRISDGAQQEVVIDPTITTGTRKSLTELDLAFLRDIGHTTIIPSFPSTPGDFDGDGDVDGTDLQTWRNSFAATANGDADSDNDSDGRDFLIWQRNYTGATSFVAVPEPGACVLILTIALTLPRRKLFHTR</sequence>
<dbReference type="SUPFAM" id="SSF55486">
    <property type="entry name" value="Metalloproteases ('zincins'), catalytic domain"/>
    <property type="match status" value="1"/>
</dbReference>
<protein>
    <recommendedName>
        <fullName evidence="3">Peptidase M10 metallopeptidase domain-containing protein</fullName>
    </recommendedName>
</protein>
<evidence type="ECO:0000313" key="2">
    <source>
        <dbReference type="Proteomes" id="UP000318437"/>
    </source>
</evidence>
<evidence type="ECO:0000313" key="1">
    <source>
        <dbReference type="EMBL" id="TWU29242.1"/>
    </source>
</evidence>
<dbReference type="PROSITE" id="PS00018">
    <property type="entry name" value="EF_HAND_1"/>
    <property type="match status" value="1"/>
</dbReference>
<dbReference type="EMBL" id="SJPS01000001">
    <property type="protein sequence ID" value="TWU29242.1"/>
    <property type="molecule type" value="Genomic_DNA"/>
</dbReference>
<dbReference type="AlphaFoldDB" id="A0A5C6CXC4"/>
<gene>
    <name evidence="1" type="ORF">Pla144_00180</name>
</gene>
<name>A0A5C6CXC4_9BACT</name>
<comment type="caution">
    <text evidence="1">The sequence shown here is derived from an EMBL/GenBank/DDBJ whole genome shotgun (WGS) entry which is preliminary data.</text>
</comment>
<dbReference type="InterPro" id="IPR018247">
    <property type="entry name" value="EF_Hand_1_Ca_BS"/>
</dbReference>